<dbReference type="EMBL" id="UINC01001351">
    <property type="protein sequence ID" value="SUZ78382.1"/>
    <property type="molecule type" value="Genomic_DNA"/>
</dbReference>
<dbReference type="PROSITE" id="PS51819">
    <property type="entry name" value="VOC"/>
    <property type="match status" value="1"/>
</dbReference>
<dbReference type="PANTHER" id="PTHR43048:SF3">
    <property type="entry name" value="METHYLMALONYL-COA EPIMERASE, MITOCHONDRIAL"/>
    <property type="match status" value="1"/>
</dbReference>
<reference evidence="3" key="1">
    <citation type="submission" date="2018-05" db="EMBL/GenBank/DDBJ databases">
        <authorList>
            <person name="Lanie J.A."/>
            <person name="Ng W.-L."/>
            <person name="Kazmierczak K.M."/>
            <person name="Andrzejewski T.M."/>
            <person name="Davidsen T.M."/>
            <person name="Wayne K.J."/>
            <person name="Tettelin H."/>
            <person name="Glass J.I."/>
            <person name="Rusch D."/>
            <person name="Podicherti R."/>
            <person name="Tsui H.-C.T."/>
            <person name="Winkler M.E."/>
        </authorList>
    </citation>
    <scope>NUCLEOTIDE SEQUENCE</scope>
</reference>
<dbReference type="InterPro" id="IPR051785">
    <property type="entry name" value="MMCE/EMCE_epimerase"/>
</dbReference>
<keyword evidence="1" id="KW-0479">Metal-binding</keyword>
<dbReference type="InterPro" id="IPR037523">
    <property type="entry name" value="VOC_core"/>
</dbReference>
<sequence>MLKNFESHILGIKHMAFAVENIEKTLTSYKKFLGVSNSVEIMDMPKSRTRVALFEIGGIEYQLCQSQEPEGRFSKWINKRGEGGLHHICYIVKNLDAALNDLKTNEATLRECEACKVKGNHPHPEGFIAFLDNEVGGIEIELMQVYSPEELAEYSSYKGI</sequence>
<name>A0A381QGC1_9ZZZZ</name>
<dbReference type="InterPro" id="IPR029068">
    <property type="entry name" value="Glyas_Bleomycin-R_OHBP_Dase"/>
</dbReference>
<protein>
    <recommendedName>
        <fullName evidence="2">VOC domain-containing protein</fullName>
    </recommendedName>
</protein>
<proteinExistence type="predicted"/>
<evidence type="ECO:0000313" key="3">
    <source>
        <dbReference type="EMBL" id="SUZ78382.1"/>
    </source>
</evidence>
<dbReference type="AlphaFoldDB" id="A0A381QGC1"/>
<evidence type="ECO:0000259" key="2">
    <source>
        <dbReference type="PROSITE" id="PS51819"/>
    </source>
</evidence>
<dbReference type="GO" id="GO:0046872">
    <property type="term" value="F:metal ion binding"/>
    <property type="evidence" value="ECO:0007669"/>
    <property type="project" value="UniProtKB-KW"/>
</dbReference>
<accession>A0A381QGC1</accession>
<dbReference type="GO" id="GO:0004493">
    <property type="term" value="F:methylmalonyl-CoA epimerase activity"/>
    <property type="evidence" value="ECO:0007669"/>
    <property type="project" value="TreeGrafter"/>
</dbReference>
<dbReference type="Pfam" id="PF13669">
    <property type="entry name" value="Glyoxalase_4"/>
    <property type="match status" value="1"/>
</dbReference>
<gene>
    <name evidence="3" type="ORF">METZ01_LOCUS31236</name>
</gene>
<dbReference type="Gene3D" id="3.10.180.10">
    <property type="entry name" value="2,3-Dihydroxybiphenyl 1,2-Dioxygenase, domain 1"/>
    <property type="match status" value="1"/>
</dbReference>
<dbReference type="PANTHER" id="PTHR43048">
    <property type="entry name" value="METHYLMALONYL-COA EPIMERASE"/>
    <property type="match status" value="1"/>
</dbReference>
<organism evidence="3">
    <name type="scientific">marine metagenome</name>
    <dbReference type="NCBI Taxonomy" id="408172"/>
    <lineage>
        <taxon>unclassified sequences</taxon>
        <taxon>metagenomes</taxon>
        <taxon>ecological metagenomes</taxon>
    </lineage>
</organism>
<dbReference type="SUPFAM" id="SSF54593">
    <property type="entry name" value="Glyoxalase/Bleomycin resistance protein/Dihydroxybiphenyl dioxygenase"/>
    <property type="match status" value="1"/>
</dbReference>
<feature type="domain" description="VOC" evidence="2">
    <location>
        <begin position="11"/>
        <end position="145"/>
    </location>
</feature>
<evidence type="ECO:0000256" key="1">
    <source>
        <dbReference type="ARBA" id="ARBA00022723"/>
    </source>
</evidence>
<dbReference type="GO" id="GO:0046491">
    <property type="term" value="P:L-methylmalonyl-CoA metabolic process"/>
    <property type="evidence" value="ECO:0007669"/>
    <property type="project" value="TreeGrafter"/>
</dbReference>